<evidence type="ECO:0000259" key="1">
    <source>
        <dbReference type="Pfam" id="PF19124"/>
    </source>
</evidence>
<dbReference type="AlphaFoldDB" id="G0LNB7"/>
<dbReference type="InterPro" id="IPR043831">
    <property type="entry name" value="DUF5808"/>
</dbReference>
<dbReference type="Pfam" id="PF19124">
    <property type="entry name" value="DUF5808"/>
    <property type="match status" value="1"/>
</dbReference>
<dbReference type="GeneID" id="89224865"/>
<dbReference type="KEGG" id="hwc:Hqrw_5048"/>
<gene>
    <name evidence="2" type="ordered locus">Hqrw_5048</name>
</gene>
<reference evidence="2 3" key="1">
    <citation type="journal article" date="2011" name="PLoS ONE">
        <title>Haloquadratum walsbyi: limited diversity in a global pond.</title>
        <authorList>
            <person name="Dyall-Smith M."/>
            <person name="Pfeiffer F."/>
            <person name="Klee K."/>
            <person name="Palm P."/>
            <person name="Gross K."/>
            <person name="Schuster S.C."/>
            <person name="Rampp M."/>
            <person name="Oesterhelt D."/>
        </authorList>
    </citation>
    <scope>NUCLEOTIDE SEQUENCE [LARGE SCALE GENOMIC DNA]</scope>
    <source>
        <strain evidence="3">DSM 16854 / JCM 12705 / C23</strain>
        <plasmid evidence="3">Plasmid PL100</plasmid>
    </source>
</reference>
<evidence type="ECO:0000313" key="2">
    <source>
        <dbReference type="EMBL" id="CCC41923.1"/>
    </source>
</evidence>
<dbReference type="HOGENOM" id="CLU_2893199_0_0_2"/>
<sequence>MEQNEPLQGRFLGLPYDLRKPTLSKVKKRFWNPEDERLLTPMVFGWGYALNFYRLAHALRLI</sequence>
<protein>
    <recommendedName>
        <fullName evidence="1">DUF5808 domain-containing protein</fullName>
    </recommendedName>
</protein>
<dbReference type="Proteomes" id="UP000007954">
    <property type="component" value="Plasmid PL100"/>
</dbReference>
<proteinExistence type="predicted"/>
<geneLocation type="plasmid" evidence="2 3">
    <name>PL100</name>
</geneLocation>
<accession>G0LNB7</accession>
<organism evidence="2 3">
    <name type="scientific">Haloquadratum walsbyi (strain DSM 16854 / JCM 12705 / C23)</name>
    <dbReference type="NCBI Taxonomy" id="768065"/>
    <lineage>
        <taxon>Archaea</taxon>
        <taxon>Methanobacteriati</taxon>
        <taxon>Methanobacteriota</taxon>
        <taxon>Stenosarchaea group</taxon>
        <taxon>Halobacteria</taxon>
        <taxon>Halobacteriales</taxon>
        <taxon>Haloferacaceae</taxon>
        <taxon>Haloquadratum</taxon>
    </lineage>
</organism>
<feature type="domain" description="DUF5808" evidence="1">
    <location>
        <begin position="33"/>
        <end position="56"/>
    </location>
</feature>
<dbReference type="EMBL" id="FR746100">
    <property type="protein sequence ID" value="CCC41923.1"/>
    <property type="molecule type" value="Genomic_DNA"/>
</dbReference>
<name>G0LNB7_HALWC</name>
<dbReference type="RefSeq" id="WP_014554913.1">
    <property type="nucleotide sequence ID" value="NC_017457.1"/>
</dbReference>
<keyword evidence="2" id="KW-0614">Plasmid</keyword>
<evidence type="ECO:0000313" key="3">
    <source>
        <dbReference type="Proteomes" id="UP000007954"/>
    </source>
</evidence>